<feature type="compositionally biased region" description="Basic and acidic residues" evidence="1">
    <location>
        <begin position="111"/>
        <end position="121"/>
    </location>
</feature>
<evidence type="ECO:0000313" key="3">
    <source>
        <dbReference type="Proteomes" id="UP000324800"/>
    </source>
</evidence>
<reference evidence="2 3" key="1">
    <citation type="submission" date="2019-03" db="EMBL/GenBank/DDBJ databases">
        <title>Single cell metagenomics reveals metabolic interactions within the superorganism composed of flagellate Streblomastix strix and complex community of Bacteroidetes bacteria on its surface.</title>
        <authorList>
            <person name="Treitli S.C."/>
            <person name="Kolisko M."/>
            <person name="Husnik F."/>
            <person name="Keeling P."/>
            <person name="Hampl V."/>
        </authorList>
    </citation>
    <scope>NUCLEOTIDE SEQUENCE [LARGE SCALE GENOMIC DNA]</scope>
    <source>
        <strain evidence="2">ST1C</strain>
    </source>
</reference>
<gene>
    <name evidence="2" type="ORF">EZS28_032081</name>
</gene>
<sequence>MVGYLRNKNEQSIAKVLQHVSRQRSKQSQRIEHELVQRKSLPTSTSQLDSQCIGKSRERQGTSDNYTTGLEKSGLVKSIERDESGEGGSEASGKVSGDESSDGESESVSPTREDDSGKGDKHAAVEELFRIIAGRVGLDGGAVNNVTESSSMKIWRKRRAGLHVFCMYIEVKNMNLYEIFKAGPDVILSNALIQREKKGGKGALEEIRKLKTHIGVALSMFSDMRDVEQSPIVQTIVKKTESGKTQQGKVSNSMEHKSAANLYRQK</sequence>
<name>A0A5J4UQ13_9EUKA</name>
<feature type="compositionally biased region" description="Polar residues" evidence="1">
    <location>
        <begin position="243"/>
        <end position="253"/>
    </location>
</feature>
<comment type="caution">
    <text evidence="2">The sequence shown here is derived from an EMBL/GenBank/DDBJ whole genome shotgun (WGS) entry which is preliminary data.</text>
</comment>
<feature type="compositionally biased region" description="Polar residues" evidence="1">
    <location>
        <begin position="40"/>
        <end position="50"/>
    </location>
</feature>
<proteinExistence type="predicted"/>
<dbReference type="AlphaFoldDB" id="A0A5J4UQ13"/>
<dbReference type="Proteomes" id="UP000324800">
    <property type="component" value="Unassembled WGS sequence"/>
</dbReference>
<feature type="region of interest" description="Disordered" evidence="1">
    <location>
        <begin position="20"/>
        <end position="121"/>
    </location>
</feature>
<evidence type="ECO:0000313" key="2">
    <source>
        <dbReference type="EMBL" id="KAA6372393.1"/>
    </source>
</evidence>
<accession>A0A5J4UQ13</accession>
<feature type="region of interest" description="Disordered" evidence="1">
    <location>
        <begin position="240"/>
        <end position="266"/>
    </location>
</feature>
<evidence type="ECO:0000256" key="1">
    <source>
        <dbReference type="SAM" id="MobiDB-lite"/>
    </source>
</evidence>
<organism evidence="2 3">
    <name type="scientific">Streblomastix strix</name>
    <dbReference type="NCBI Taxonomy" id="222440"/>
    <lineage>
        <taxon>Eukaryota</taxon>
        <taxon>Metamonada</taxon>
        <taxon>Preaxostyla</taxon>
        <taxon>Oxymonadida</taxon>
        <taxon>Streblomastigidae</taxon>
        <taxon>Streblomastix</taxon>
    </lineage>
</organism>
<protein>
    <submittedName>
        <fullName evidence="2">Uncharacterized protein</fullName>
    </submittedName>
</protein>
<dbReference type="EMBL" id="SNRW01013632">
    <property type="protein sequence ID" value="KAA6372393.1"/>
    <property type="molecule type" value="Genomic_DNA"/>
</dbReference>